<dbReference type="STRING" id="578462.A0A0L0T3K2"/>
<organism evidence="5 6">
    <name type="scientific">Allomyces macrogynus (strain ATCC 38327)</name>
    <name type="common">Allomyces javanicus var. macrogynus</name>
    <dbReference type="NCBI Taxonomy" id="578462"/>
    <lineage>
        <taxon>Eukaryota</taxon>
        <taxon>Fungi</taxon>
        <taxon>Fungi incertae sedis</taxon>
        <taxon>Blastocladiomycota</taxon>
        <taxon>Blastocladiomycetes</taxon>
        <taxon>Blastocladiales</taxon>
        <taxon>Blastocladiaceae</taxon>
        <taxon>Allomyces</taxon>
    </lineage>
</organism>
<dbReference type="SUPFAM" id="SSF48371">
    <property type="entry name" value="ARM repeat"/>
    <property type="match status" value="1"/>
</dbReference>
<dbReference type="OrthoDB" id="338531at2759"/>
<evidence type="ECO:0000313" key="6">
    <source>
        <dbReference type="Proteomes" id="UP000054350"/>
    </source>
</evidence>
<reference evidence="6" key="2">
    <citation type="submission" date="2009-11" db="EMBL/GenBank/DDBJ databases">
        <title>The Genome Sequence of Allomyces macrogynus strain ATCC 38327.</title>
        <authorList>
            <consortium name="The Broad Institute Genome Sequencing Platform"/>
            <person name="Russ C."/>
            <person name="Cuomo C."/>
            <person name="Shea T."/>
            <person name="Young S.K."/>
            <person name="Zeng Q."/>
            <person name="Koehrsen M."/>
            <person name="Haas B."/>
            <person name="Borodovsky M."/>
            <person name="Guigo R."/>
            <person name="Alvarado L."/>
            <person name="Berlin A."/>
            <person name="Borenstein D."/>
            <person name="Chen Z."/>
            <person name="Engels R."/>
            <person name="Freedman E."/>
            <person name="Gellesch M."/>
            <person name="Goldberg J."/>
            <person name="Griggs A."/>
            <person name="Gujja S."/>
            <person name="Heiman D."/>
            <person name="Hepburn T."/>
            <person name="Howarth C."/>
            <person name="Jen D."/>
            <person name="Larson L."/>
            <person name="Lewis B."/>
            <person name="Mehta T."/>
            <person name="Park D."/>
            <person name="Pearson M."/>
            <person name="Roberts A."/>
            <person name="Saif S."/>
            <person name="Shenoy N."/>
            <person name="Sisk P."/>
            <person name="Stolte C."/>
            <person name="Sykes S."/>
            <person name="Walk T."/>
            <person name="White J."/>
            <person name="Yandava C."/>
            <person name="Burger G."/>
            <person name="Gray M.W."/>
            <person name="Holland P.W.H."/>
            <person name="King N."/>
            <person name="Lang F.B.F."/>
            <person name="Roger A.J."/>
            <person name="Ruiz-Trillo I."/>
            <person name="Lander E."/>
            <person name="Nusbaum C."/>
        </authorList>
    </citation>
    <scope>NUCLEOTIDE SEQUENCE [LARGE SCALE GENOMIC DNA]</scope>
    <source>
        <strain evidence="6">ATCC 38327</strain>
    </source>
</reference>
<dbReference type="PANTHER" id="PTHR22970">
    <property type="entry name" value="AT-RICH INTERACTIVE DOMAIN-CONTAINING PROTEIN 2"/>
    <property type="match status" value="1"/>
</dbReference>
<accession>A0A0L0T3K2</accession>
<dbReference type="PANTHER" id="PTHR22970:SF14">
    <property type="entry name" value="AT-RICH INTERACTIVE DOMAIN-CONTAINING PROTEIN 2"/>
    <property type="match status" value="1"/>
</dbReference>
<gene>
    <name evidence="5" type="ORF">AMAG_13652</name>
</gene>
<keyword evidence="1" id="KW-0805">Transcription regulation</keyword>
<feature type="region of interest" description="Disordered" evidence="4">
    <location>
        <begin position="1"/>
        <end position="26"/>
    </location>
</feature>
<name>A0A0L0T3K2_ALLM3</name>
<feature type="region of interest" description="Disordered" evidence="4">
    <location>
        <begin position="256"/>
        <end position="286"/>
    </location>
</feature>
<dbReference type="InterPro" id="IPR052406">
    <property type="entry name" value="Chromatin_Remodeling_Comp"/>
</dbReference>
<dbReference type="InterPro" id="IPR016024">
    <property type="entry name" value="ARM-type_fold"/>
</dbReference>
<proteinExistence type="predicted"/>
<keyword evidence="6" id="KW-1185">Reference proteome</keyword>
<dbReference type="GO" id="GO:0016586">
    <property type="term" value="C:RSC-type complex"/>
    <property type="evidence" value="ECO:0007669"/>
    <property type="project" value="TreeGrafter"/>
</dbReference>
<evidence type="ECO:0000256" key="2">
    <source>
        <dbReference type="ARBA" id="ARBA00023163"/>
    </source>
</evidence>
<feature type="compositionally biased region" description="Acidic residues" evidence="4">
    <location>
        <begin position="272"/>
        <end position="286"/>
    </location>
</feature>
<evidence type="ECO:0000256" key="4">
    <source>
        <dbReference type="SAM" id="MobiDB-lite"/>
    </source>
</evidence>
<evidence type="ECO:0008006" key="7">
    <source>
        <dbReference type="Google" id="ProtNLM"/>
    </source>
</evidence>
<feature type="region of interest" description="Disordered" evidence="4">
    <location>
        <begin position="48"/>
        <end position="74"/>
    </location>
</feature>
<keyword evidence="3" id="KW-0539">Nucleus</keyword>
<reference evidence="5 6" key="1">
    <citation type="submission" date="2009-11" db="EMBL/GenBank/DDBJ databases">
        <title>Annotation of Allomyces macrogynus ATCC 38327.</title>
        <authorList>
            <consortium name="The Broad Institute Genome Sequencing Platform"/>
            <person name="Russ C."/>
            <person name="Cuomo C."/>
            <person name="Burger G."/>
            <person name="Gray M.W."/>
            <person name="Holland P.W.H."/>
            <person name="King N."/>
            <person name="Lang F.B.F."/>
            <person name="Roger A.J."/>
            <person name="Ruiz-Trillo I."/>
            <person name="Young S.K."/>
            <person name="Zeng Q."/>
            <person name="Gargeya S."/>
            <person name="Fitzgerald M."/>
            <person name="Haas B."/>
            <person name="Abouelleil A."/>
            <person name="Alvarado L."/>
            <person name="Arachchi H.M."/>
            <person name="Berlin A."/>
            <person name="Chapman S.B."/>
            <person name="Gearin G."/>
            <person name="Goldberg J."/>
            <person name="Griggs A."/>
            <person name="Gujja S."/>
            <person name="Hansen M."/>
            <person name="Heiman D."/>
            <person name="Howarth C."/>
            <person name="Larimer J."/>
            <person name="Lui A."/>
            <person name="MacDonald P.J.P."/>
            <person name="McCowen C."/>
            <person name="Montmayeur A."/>
            <person name="Murphy C."/>
            <person name="Neiman D."/>
            <person name="Pearson M."/>
            <person name="Priest M."/>
            <person name="Roberts A."/>
            <person name="Saif S."/>
            <person name="Shea T."/>
            <person name="Sisk P."/>
            <person name="Stolte C."/>
            <person name="Sykes S."/>
            <person name="Wortman J."/>
            <person name="Nusbaum C."/>
            <person name="Birren B."/>
        </authorList>
    </citation>
    <scope>NUCLEOTIDE SEQUENCE [LARGE SCALE GENOMIC DNA]</scope>
    <source>
        <strain evidence="5 6">ATCC 38327</strain>
    </source>
</reference>
<keyword evidence="2" id="KW-0804">Transcription</keyword>
<protein>
    <recommendedName>
        <fullName evidence="7">RFX-type winged-helix domain-containing protein</fullName>
    </recommendedName>
</protein>
<dbReference type="VEuPathDB" id="FungiDB:AMAG_13652"/>
<dbReference type="Proteomes" id="UP000054350">
    <property type="component" value="Unassembled WGS sequence"/>
</dbReference>
<evidence type="ECO:0000256" key="3">
    <source>
        <dbReference type="ARBA" id="ARBA00023242"/>
    </source>
</evidence>
<dbReference type="AlphaFoldDB" id="A0A0L0T3K2"/>
<dbReference type="EMBL" id="GG745360">
    <property type="protein sequence ID" value="KNE69270.1"/>
    <property type="molecule type" value="Genomic_DNA"/>
</dbReference>
<sequence>MASATRTPHAHAYPARTPSTTGPQAVPMSADAVNAYAMAIAMNAAAAGTPRTNSTGHAARPHAHTYTAPPRTSPAPVAMASYQPDYALVSRVRPPGSSAPWAPNAPPTSIEEIASLLKGGYHNRILLALNSTLPNEIDWALSTLCYISHVADHFHLLTIPGLVEVLLDMAEEYLGLDEIEIAFHRPVTGRLVEKPTLDEDAAASAEGGAGRPNLNGSDAIDELVSVANTSETLPSEDQPAPADDATTDQVMADPLSQTVDQGTKLDDGVPNDAEDEEVDEEEDEEEDDLVEYHLVGDLDPLADHLVSPHRPEQHVRALLILHTLRNASFLPHNTTALLQHAPTLVSLAVRILHQRHMPHFVEPRHLVLDLIENLAPHLALSLRNKLDVVLVDTLHTIAVDATSDRGAIIAALTALARLATTERNEPMVREGLVRHPTTIARAIDLLALVDRDDVLVQAALEYLYQITLLSPETTAVVLDNLPRQALPVLVHCMRHRVPTSKGIEPQPVPAVSSAPTLSREARRRAMDERVAKAAVITANVAAPTDDSKAALLALQWAKLHVYPDPQVGKVPKAQFLASYEQYLASLPAPPTLRTVAWPDAGTTATRLDVDPLVRLLLTIVPGSAVTPDHHVIGLALNPTPTAVLGPVVLDAPYPCAWAGCDHSAAALGDLHTHVDIAHLATAHAAHGTACPISGCTWQVPTTLAAHADRAFRRHVLTHVPPTPTSTTPPTPPATIDVPTSFAHQIAAECMADPVGVPYTAALVVRNLAHGVMAVPDAALDVGVDARPPANALEARMRGRDAAAALLAGVKDELVWMCAAYPRLARHLVPIVSEVF</sequence>
<evidence type="ECO:0000256" key="1">
    <source>
        <dbReference type="ARBA" id="ARBA00023015"/>
    </source>
</evidence>
<evidence type="ECO:0000313" key="5">
    <source>
        <dbReference type="EMBL" id="KNE69270.1"/>
    </source>
</evidence>